<name>A0A0F9HZP4_9ZZZZ</name>
<dbReference type="AlphaFoldDB" id="A0A0F9HZP4"/>
<gene>
    <name evidence="2" type="ORF">LCGC14_1643560</name>
</gene>
<feature type="compositionally biased region" description="Basic residues" evidence="1">
    <location>
        <begin position="1"/>
        <end position="11"/>
    </location>
</feature>
<protein>
    <submittedName>
        <fullName evidence="2">Uncharacterized protein</fullName>
    </submittedName>
</protein>
<feature type="compositionally biased region" description="Basic and acidic residues" evidence="1">
    <location>
        <begin position="12"/>
        <end position="28"/>
    </location>
</feature>
<feature type="non-terminal residue" evidence="2">
    <location>
        <position position="103"/>
    </location>
</feature>
<evidence type="ECO:0000313" key="2">
    <source>
        <dbReference type="EMBL" id="KKM20632.1"/>
    </source>
</evidence>
<accession>A0A0F9HZP4</accession>
<feature type="region of interest" description="Disordered" evidence="1">
    <location>
        <begin position="1"/>
        <end position="28"/>
    </location>
</feature>
<organism evidence="2">
    <name type="scientific">marine sediment metagenome</name>
    <dbReference type="NCBI Taxonomy" id="412755"/>
    <lineage>
        <taxon>unclassified sequences</taxon>
        <taxon>metagenomes</taxon>
        <taxon>ecological metagenomes</taxon>
    </lineage>
</organism>
<dbReference type="EMBL" id="LAZR01013725">
    <property type="protein sequence ID" value="KKM20632.1"/>
    <property type="molecule type" value="Genomic_DNA"/>
</dbReference>
<reference evidence="2" key="1">
    <citation type="journal article" date="2015" name="Nature">
        <title>Complex archaea that bridge the gap between prokaryotes and eukaryotes.</title>
        <authorList>
            <person name="Spang A."/>
            <person name="Saw J.H."/>
            <person name="Jorgensen S.L."/>
            <person name="Zaremba-Niedzwiedzka K."/>
            <person name="Martijn J."/>
            <person name="Lind A.E."/>
            <person name="van Eijk R."/>
            <person name="Schleper C."/>
            <person name="Guy L."/>
            <person name="Ettema T.J."/>
        </authorList>
    </citation>
    <scope>NUCLEOTIDE SEQUENCE</scope>
</reference>
<evidence type="ECO:0000256" key="1">
    <source>
        <dbReference type="SAM" id="MobiDB-lite"/>
    </source>
</evidence>
<comment type="caution">
    <text evidence="2">The sequence shown here is derived from an EMBL/GenBank/DDBJ whole genome shotgun (WGS) entry which is preliminary data.</text>
</comment>
<proteinExistence type="predicted"/>
<sequence>MATKAKRLIRKIRGEPEFERPEEPTPSSIRREALLKKVEAEPFDLQKTIGENLATQTQVTLLRKFLDEGTLQEKGFTRDIFLTSSQAAQLGYDVDPGELIRLE</sequence>